<comment type="similarity">
    <text evidence="6">Belongs to the cyclophilin-type PPIase family. PPIase A subfamily.</text>
</comment>
<dbReference type="InterPro" id="IPR024936">
    <property type="entry name" value="Cyclophilin-type_PPIase"/>
</dbReference>
<dbReference type="EC" id="5.2.1.8" evidence="2 7"/>
<reference evidence="9 10" key="1">
    <citation type="journal article" date="2019" name="Nat. Ecol. Evol.">
        <title>Megaphylogeny resolves global patterns of mushroom evolution.</title>
        <authorList>
            <person name="Varga T."/>
            <person name="Krizsan K."/>
            <person name="Foldi C."/>
            <person name="Dima B."/>
            <person name="Sanchez-Garcia M."/>
            <person name="Sanchez-Ramirez S."/>
            <person name="Szollosi G.J."/>
            <person name="Szarkandi J.G."/>
            <person name="Papp V."/>
            <person name="Albert L."/>
            <person name="Andreopoulos W."/>
            <person name="Angelini C."/>
            <person name="Antonin V."/>
            <person name="Barry K.W."/>
            <person name="Bougher N.L."/>
            <person name="Buchanan P."/>
            <person name="Buyck B."/>
            <person name="Bense V."/>
            <person name="Catcheside P."/>
            <person name="Chovatia M."/>
            <person name="Cooper J."/>
            <person name="Damon W."/>
            <person name="Desjardin D."/>
            <person name="Finy P."/>
            <person name="Geml J."/>
            <person name="Haridas S."/>
            <person name="Hughes K."/>
            <person name="Justo A."/>
            <person name="Karasinski D."/>
            <person name="Kautmanova I."/>
            <person name="Kiss B."/>
            <person name="Kocsube S."/>
            <person name="Kotiranta H."/>
            <person name="LaButti K.M."/>
            <person name="Lechner B.E."/>
            <person name="Liimatainen K."/>
            <person name="Lipzen A."/>
            <person name="Lukacs Z."/>
            <person name="Mihaltcheva S."/>
            <person name="Morgado L.N."/>
            <person name="Niskanen T."/>
            <person name="Noordeloos M.E."/>
            <person name="Ohm R.A."/>
            <person name="Ortiz-Santana B."/>
            <person name="Ovrebo C."/>
            <person name="Racz N."/>
            <person name="Riley R."/>
            <person name="Savchenko A."/>
            <person name="Shiryaev A."/>
            <person name="Soop K."/>
            <person name="Spirin V."/>
            <person name="Szebenyi C."/>
            <person name="Tomsovsky M."/>
            <person name="Tulloss R.E."/>
            <person name="Uehling J."/>
            <person name="Grigoriev I.V."/>
            <person name="Vagvolgyi C."/>
            <person name="Papp T."/>
            <person name="Martin F.M."/>
            <person name="Miettinen O."/>
            <person name="Hibbett D.S."/>
            <person name="Nagy L.G."/>
        </authorList>
    </citation>
    <scope>NUCLEOTIDE SEQUENCE [LARGE SCALE GENOMIC DNA]</scope>
    <source>
        <strain evidence="9 10">CBS 309.79</strain>
    </source>
</reference>
<dbReference type="FunFam" id="2.40.100.10:FF:000013">
    <property type="entry name" value="Peptidyl-prolyl cis-trans isomerase"/>
    <property type="match status" value="1"/>
</dbReference>
<dbReference type="STRING" id="1884261.A0A5C3Q6N1"/>
<dbReference type="CDD" id="cd01926">
    <property type="entry name" value="cyclophilin_ABH_like"/>
    <property type="match status" value="1"/>
</dbReference>
<dbReference type="AlphaFoldDB" id="A0A5C3Q6N1"/>
<dbReference type="SUPFAM" id="SSF50891">
    <property type="entry name" value="Cyclophilin-like"/>
    <property type="match status" value="1"/>
</dbReference>
<dbReference type="EMBL" id="ML178868">
    <property type="protein sequence ID" value="TFK96030.1"/>
    <property type="molecule type" value="Genomic_DNA"/>
</dbReference>
<dbReference type="Proteomes" id="UP000305067">
    <property type="component" value="Unassembled WGS sequence"/>
</dbReference>
<dbReference type="PROSITE" id="PS00170">
    <property type="entry name" value="CSA_PPIASE_1"/>
    <property type="match status" value="1"/>
</dbReference>
<dbReference type="GO" id="GO:0003755">
    <property type="term" value="F:peptidyl-prolyl cis-trans isomerase activity"/>
    <property type="evidence" value="ECO:0007669"/>
    <property type="project" value="UniProtKB-UniRule"/>
</dbReference>
<dbReference type="PANTHER" id="PTHR11071:SF561">
    <property type="entry name" value="PEPTIDYL-PROLYL CIS-TRANS ISOMERASE D-RELATED"/>
    <property type="match status" value="1"/>
</dbReference>
<dbReference type="GO" id="GO:0006457">
    <property type="term" value="P:protein folding"/>
    <property type="evidence" value="ECO:0007669"/>
    <property type="project" value="InterPro"/>
</dbReference>
<comment type="catalytic activity">
    <reaction evidence="1 7">
        <text>[protein]-peptidylproline (omega=180) = [protein]-peptidylproline (omega=0)</text>
        <dbReference type="Rhea" id="RHEA:16237"/>
        <dbReference type="Rhea" id="RHEA-COMP:10747"/>
        <dbReference type="Rhea" id="RHEA-COMP:10748"/>
        <dbReference type="ChEBI" id="CHEBI:83833"/>
        <dbReference type="ChEBI" id="CHEBI:83834"/>
        <dbReference type="EC" id="5.2.1.8"/>
    </reaction>
</comment>
<keyword evidence="10" id="KW-1185">Reference proteome</keyword>
<dbReference type="Pfam" id="PF00160">
    <property type="entry name" value="Pro_isomerase"/>
    <property type="match status" value="1"/>
</dbReference>
<evidence type="ECO:0000256" key="5">
    <source>
        <dbReference type="ARBA" id="ARBA00023235"/>
    </source>
</evidence>
<evidence type="ECO:0000313" key="9">
    <source>
        <dbReference type="EMBL" id="TFK96030.1"/>
    </source>
</evidence>
<dbReference type="PANTHER" id="PTHR11071">
    <property type="entry name" value="PEPTIDYL-PROLYL CIS-TRANS ISOMERASE"/>
    <property type="match status" value="1"/>
</dbReference>
<proteinExistence type="inferred from homology"/>
<dbReference type="GO" id="GO:0005737">
    <property type="term" value="C:cytoplasm"/>
    <property type="evidence" value="ECO:0007669"/>
    <property type="project" value="TreeGrafter"/>
</dbReference>
<dbReference type="GO" id="GO:0016018">
    <property type="term" value="F:cyclosporin A binding"/>
    <property type="evidence" value="ECO:0007669"/>
    <property type="project" value="TreeGrafter"/>
</dbReference>
<dbReference type="PRINTS" id="PR00153">
    <property type="entry name" value="CSAPPISMRASE"/>
</dbReference>
<evidence type="ECO:0000259" key="8">
    <source>
        <dbReference type="PROSITE" id="PS50072"/>
    </source>
</evidence>
<dbReference type="PIRSF" id="PIRSF001467">
    <property type="entry name" value="Peptidylpro_ismrse"/>
    <property type="match status" value="1"/>
</dbReference>
<dbReference type="Gene3D" id="2.40.100.10">
    <property type="entry name" value="Cyclophilin-like"/>
    <property type="match status" value="1"/>
</dbReference>
<sequence>MSFLRRLLSSPLAPKAACFSSSAPANGAKVFFDITINANPAGRVVFKLYDDIVPKTAKNFRELATGEHGFGYKGSSFHRIIPQFMLQGGDFTRHNGTGGKSIYGEKFPDENFKVKHTIAGLLSMANAGRNTNGSQFFITTVPTPWLDGNHVVFGEVVEGLDIVKAVEREGTASGQVKSKVVIQDSGVLSEAD</sequence>
<evidence type="ECO:0000256" key="4">
    <source>
        <dbReference type="ARBA" id="ARBA00023110"/>
    </source>
</evidence>
<accession>A0A5C3Q6N1</accession>
<dbReference type="InterPro" id="IPR029000">
    <property type="entry name" value="Cyclophilin-like_dom_sf"/>
</dbReference>
<keyword evidence="5 7" id="KW-0413">Isomerase</keyword>
<gene>
    <name evidence="9" type="ORF">BDV98DRAFT_651825</name>
</gene>
<evidence type="ECO:0000256" key="7">
    <source>
        <dbReference type="RuleBase" id="RU363019"/>
    </source>
</evidence>
<feature type="domain" description="PPIase cyclophilin-type" evidence="8">
    <location>
        <begin position="31"/>
        <end position="187"/>
    </location>
</feature>
<dbReference type="PROSITE" id="PS50072">
    <property type="entry name" value="CSA_PPIASE_2"/>
    <property type="match status" value="1"/>
</dbReference>
<protein>
    <recommendedName>
        <fullName evidence="3 7">Peptidyl-prolyl cis-trans isomerase</fullName>
        <shortName evidence="7">PPIase</shortName>
        <ecNumber evidence="2 7">5.2.1.8</ecNumber>
    </recommendedName>
</protein>
<evidence type="ECO:0000256" key="1">
    <source>
        <dbReference type="ARBA" id="ARBA00000971"/>
    </source>
</evidence>
<evidence type="ECO:0000256" key="2">
    <source>
        <dbReference type="ARBA" id="ARBA00013194"/>
    </source>
</evidence>
<dbReference type="OrthoDB" id="193499at2759"/>
<keyword evidence="4 7" id="KW-0697">Rotamase</keyword>
<evidence type="ECO:0000256" key="6">
    <source>
        <dbReference type="ARBA" id="ARBA00037940"/>
    </source>
</evidence>
<dbReference type="InterPro" id="IPR020892">
    <property type="entry name" value="Cyclophilin-type_PPIase_CS"/>
</dbReference>
<evidence type="ECO:0000256" key="3">
    <source>
        <dbReference type="ARBA" id="ARBA00021047"/>
    </source>
</evidence>
<dbReference type="InterPro" id="IPR002130">
    <property type="entry name" value="Cyclophilin-type_PPIase_dom"/>
</dbReference>
<evidence type="ECO:0000313" key="10">
    <source>
        <dbReference type="Proteomes" id="UP000305067"/>
    </source>
</evidence>
<organism evidence="9 10">
    <name type="scientific">Pterulicium gracile</name>
    <dbReference type="NCBI Taxonomy" id="1884261"/>
    <lineage>
        <taxon>Eukaryota</taxon>
        <taxon>Fungi</taxon>
        <taxon>Dikarya</taxon>
        <taxon>Basidiomycota</taxon>
        <taxon>Agaricomycotina</taxon>
        <taxon>Agaricomycetes</taxon>
        <taxon>Agaricomycetidae</taxon>
        <taxon>Agaricales</taxon>
        <taxon>Pleurotineae</taxon>
        <taxon>Pterulaceae</taxon>
        <taxon>Pterulicium</taxon>
    </lineage>
</organism>
<name>A0A5C3Q6N1_9AGAR</name>
<comment type="function">
    <text evidence="7">PPIases accelerate the folding of proteins. It catalyzes the cis-trans isomerization of proline imidic peptide bonds in oligopeptides.</text>
</comment>